<dbReference type="AlphaFoldDB" id="A0A5N6GR60"/>
<gene>
    <name evidence="1" type="ORF">BDV35DRAFT_362767</name>
</gene>
<dbReference type="VEuPathDB" id="FungiDB:AFLA_012294"/>
<reference evidence="1" key="1">
    <citation type="submission" date="2019-04" db="EMBL/GenBank/DDBJ databases">
        <title>Friends and foes A comparative genomics study of 23 Aspergillus species from section Flavi.</title>
        <authorList>
            <consortium name="DOE Joint Genome Institute"/>
            <person name="Kjaerbolling I."/>
            <person name="Vesth T."/>
            <person name="Frisvad J.C."/>
            <person name="Nybo J.L."/>
            <person name="Theobald S."/>
            <person name="Kildgaard S."/>
            <person name="Isbrandt T."/>
            <person name="Kuo A."/>
            <person name="Sato A."/>
            <person name="Lyhne E.K."/>
            <person name="Kogle M.E."/>
            <person name="Wiebenga A."/>
            <person name="Kun R.S."/>
            <person name="Lubbers R.J."/>
            <person name="Makela M.R."/>
            <person name="Barry K."/>
            <person name="Chovatia M."/>
            <person name="Clum A."/>
            <person name="Daum C."/>
            <person name="Haridas S."/>
            <person name="He G."/>
            <person name="LaButti K."/>
            <person name="Lipzen A."/>
            <person name="Mondo S."/>
            <person name="Riley R."/>
            <person name="Salamov A."/>
            <person name="Simmons B.A."/>
            <person name="Magnuson J.K."/>
            <person name="Henrissat B."/>
            <person name="Mortensen U.H."/>
            <person name="Larsen T.O."/>
            <person name="Devries R.P."/>
            <person name="Grigoriev I.V."/>
            <person name="Machida M."/>
            <person name="Baker S.E."/>
            <person name="Andersen M.R."/>
        </authorList>
    </citation>
    <scope>NUCLEOTIDE SEQUENCE [LARGE SCALE GENOMIC DNA]</scope>
    <source>
        <strain evidence="1">CBS 121.62</strain>
    </source>
</reference>
<accession>A0A5N6GR60</accession>
<dbReference type="EMBL" id="ML734641">
    <property type="protein sequence ID" value="KAB8243530.1"/>
    <property type="molecule type" value="Genomic_DNA"/>
</dbReference>
<proteinExistence type="predicted"/>
<protein>
    <submittedName>
        <fullName evidence="1">Uncharacterized protein</fullName>
    </submittedName>
</protein>
<name>A0A5N6GR60_ASPFL</name>
<sequence>MILSYVPRSSVVATNRRALNDEARQKLIHGLEEQVDILFREIQKRDPILWWKLMCGNYVLDACLLR</sequence>
<evidence type="ECO:0000313" key="1">
    <source>
        <dbReference type="EMBL" id="KAB8243530.1"/>
    </source>
</evidence>
<dbReference type="Proteomes" id="UP000325434">
    <property type="component" value="Unassembled WGS sequence"/>
</dbReference>
<organism evidence="1">
    <name type="scientific">Aspergillus flavus</name>
    <dbReference type="NCBI Taxonomy" id="5059"/>
    <lineage>
        <taxon>Eukaryota</taxon>
        <taxon>Fungi</taxon>
        <taxon>Dikarya</taxon>
        <taxon>Ascomycota</taxon>
        <taxon>Pezizomycotina</taxon>
        <taxon>Eurotiomycetes</taxon>
        <taxon>Eurotiomycetidae</taxon>
        <taxon>Eurotiales</taxon>
        <taxon>Aspergillaceae</taxon>
        <taxon>Aspergillus</taxon>
        <taxon>Aspergillus subgen. Circumdati</taxon>
    </lineage>
</organism>